<protein>
    <submittedName>
        <fullName evidence="6">MurR/RpiR family transcriptional regulator</fullName>
    </submittedName>
</protein>
<dbReference type="PROSITE" id="PS51464">
    <property type="entry name" value="SIS"/>
    <property type="match status" value="1"/>
</dbReference>
<dbReference type="PANTHER" id="PTHR30514">
    <property type="entry name" value="GLUCOKINASE"/>
    <property type="match status" value="1"/>
</dbReference>
<dbReference type="EMBL" id="SPQC01000032">
    <property type="protein sequence ID" value="TFU21445.1"/>
    <property type="molecule type" value="Genomic_DNA"/>
</dbReference>
<dbReference type="OrthoDB" id="370421at2"/>
<comment type="caution">
    <text evidence="6">The sequence shown here is derived from an EMBL/GenBank/DDBJ whole genome shotgun (WGS) entry which is preliminary data.</text>
</comment>
<evidence type="ECO:0000259" key="4">
    <source>
        <dbReference type="PROSITE" id="PS51071"/>
    </source>
</evidence>
<keyword evidence="3" id="KW-0804">Transcription</keyword>
<reference evidence="6 7" key="1">
    <citation type="submission" date="2019-03" db="EMBL/GenBank/DDBJ databases">
        <title>Diversity of the mouse oral microbiome.</title>
        <authorList>
            <person name="Joseph S."/>
            <person name="Aduse-Opoku J."/>
            <person name="Curtis M."/>
            <person name="Wade W."/>
            <person name="Hashim A."/>
        </authorList>
    </citation>
    <scope>NUCLEOTIDE SEQUENCE [LARGE SCALE GENOMIC DNA]</scope>
    <source>
        <strain evidence="7">irhom_31</strain>
    </source>
</reference>
<dbReference type="SUPFAM" id="SSF53697">
    <property type="entry name" value="SIS domain"/>
    <property type="match status" value="1"/>
</dbReference>
<dbReference type="PROSITE" id="PS51071">
    <property type="entry name" value="HTH_RPIR"/>
    <property type="match status" value="1"/>
</dbReference>
<sequence length="255" mass="28123">MDLQELVNAHQNRLSDTEREILAFMLNNEQFVADSTISALAHKTFTSTSSIIRLTKKLGFSGFAELKFFVKNSLSDAAAPNRDFLESGRTDILKTYEGLTNVDFEPILKKIESARTIYCYGTGFAQRTAIQEFSKSMLACGKFTHVIPASSEFRGSIGVMKPDDLVIIASLSGETESALPTVRALAARKIPMIAITALGVNTISAAADFSLHYESTPTVTLSAKEPYHSFVALTVLLDYTVRQYIQYIDTQEKNP</sequence>
<dbReference type="InterPro" id="IPR035472">
    <property type="entry name" value="RpiR-like_SIS"/>
</dbReference>
<keyword evidence="2" id="KW-0238">DNA-binding</keyword>
<dbReference type="Pfam" id="PF01380">
    <property type="entry name" value="SIS"/>
    <property type="match status" value="1"/>
</dbReference>
<dbReference type="Pfam" id="PF01418">
    <property type="entry name" value="HTH_6"/>
    <property type="match status" value="1"/>
</dbReference>
<dbReference type="GO" id="GO:0097367">
    <property type="term" value="F:carbohydrate derivative binding"/>
    <property type="evidence" value="ECO:0007669"/>
    <property type="project" value="InterPro"/>
</dbReference>
<dbReference type="PANTHER" id="PTHR30514:SF1">
    <property type="entry name" value="HTH-TYPE TRANSCRIPTIONAL REGULATOR HEXR-RELATED"/>
    <property type="match status" value="1"/>
</dbReference>
<evidence type="ECO:0000256" key="2">
    <source>
        <dbReference type="ARBA" id="ARBA00023125"/>
    </source>
</evidence>
<dbReference type="InterPro" id="IPR047640">
    <property type="entry name" value="RpiR-like"/>
</dbReference>
<name>A0A4Y9F262_9MICC</name>
<dbReference type="InterPro" id="IPR001347">
    <property type="entry name" value="SIS_dom"/>
</dbReference>
<dbReference type="InterPro" id="IPR000281">
    <property type="entry name" value="HTH_RpiR"/>
</dbReference>
<dbReference type="Gene3D" id="1.10.10.10">
    <property type="entry name" value="Winged helix-like DNA-binding domain superfamily/Winged helix DNA-binding domain"/>
    <property type="match status" value="1"/>
</dbReference>
<accession>A0A4Y9F262</accession>
<evidence type="ECO:0000313" key="7">
    <source>
        <dbReference type="Proteomes" id="UP000297951"/>
    </source>
</evidence>
<dbReference type="InterPro" id="IPR046348">
    <property type="entry name" value="SIS_dom_sf"/>
</dbReference>
<dbReference type="GO" id="GO:1901135">
    <property type="term" value="P:carbohydrate derivative metabolic process"/>
    <property type="evidence" value="ECO:0007669"/>
    <property type="project" value="InterPro"/>
</dbReference>
<dbReference type="CDD" id="cd05013">
    <property type="entry name" value="SIS_RpiR"/>
    <property type="match status" value="1"/>
</dbReference>
<dbReference type="RefSeq" id="WP_135013210.1">
    <property type="nucleotide sequence ID" value="NZ_JADGLK010000032.1"/>
</dbReference>
<gene>
    <name evidence="6" type="ORF">E4U03_08985</name>
</gene>
<evidence type="ECO:0000256" key="3">
    <source>
        <dbReference type="ARBA" id="ARBA00023163"/>
    </source>
</evidence>
<dbReference type="Proteomes" id="UP000297951">
    <property type="component" value="Unassembled WGS sequence"/>
</dbReference>
<feature type="domain" description="SIS" evidence="5">
    <location>
        <begin position="107"/>
        <end position="247"/>
    </location>
</feature>
<dbReference type="InterPro" id="IPR009057">
    <property type="entry name" value="Homeodomain-like_sf"/>
</dbReference>
<evidence type="ECO:0000256" key="1">
    <source>
        <dbReference type="ARBA" id="ARBA00023015"/>
    </source>
</evidence>
<evidence type="ECO:0000259" key="5">
    <source>
        <dbReference type="PROSITE" id="PS51464"/>
    </source>
</evidence>
<keyword evidence="1" id="KW-0805">Transcription regulation</keyword>
<dbReference type="GO" id="GO:0003677">
    <property type="term" value="F:DNA binding"/>
    <property type="evidence" value="ECO:0007669"/>
    <property type="project" value="UniProtKB-KW"/>
</dbReference>
<dbReference type="AlphaFoldDB" id="A0A4Y9F262"/>
<dbReference type="Gene3D" id="3.40.50.10490">
    <property type="entry name" value="Glucose-6-phosphate isomerase like protein, domain 1"/>
    <property type="match status" value="1"/>
</dbReference>
<dbReference type="SUPFAM" id="SSF46689">
    <property type="entry name" value="Homeodomain-like"/>
    <property type="match status" value="1"/>
</dbReference>
<dbReference type="InterPro" id="IPR036388">
    <property type="entry name" value="WH-like_DNA-bd_sf"/>
</dbReference>
<organism evidence="6 7">
    <name type="scientific">Rothia nasimurium</name>
    <dbReference type="NCBI Taxonomy" id="85336"/>
    <lineage>
        <taxon>Bacteria</taxon>
        <taxon>Bacillati</taxon>
        <taxon>Actinomycetota</taxon>
        <taxon>Actinomycetes</taxon>
        <taxon>Micrococcales</taxon>
        <taxon>Micrococcaceae</taxon>
        <taxon>Rothia</taxon>
    </lineage>
</organism>
<dbReference type="STRING" id="85336.A7979_09480"/>
<dbReference type="GO" id="GO:0003700">
    <property type="term" value="F:DNA-binding transcription factor activity"/>
    <property type="evidence" value="ECO:0007669"/>
    <property type="project" value="InterPro"/>
</dbReference>
<feature type="domain" description="HTH rpiR-type" evidence="4">
    <location>
        <begin position="1"/>
        <end position="77"/>
    </location>
</feature>
<proteinExistence type="predicted"/>
<evidence type="ECO:0000313" key="6">
    <source>
        <dbReference type="EMBL" id="TFU21445.1"/>
    </source>
</evidence>